<sequence length="31" mass="3088">MTLPVLGTPPAGGDAAAPEVRPDGRGAWTAR</sequence>
<name>A0A6J4HE55_9ACTN</name>
<feature type="region of interest" description="Disordered" evidence="1">
    <location>
        <begin position="1"/>
        <end position="31"/>
    </location>
</feature>
<evidence type="ECO:0000256" key="1">
    <source>
        <dbReference type="SAM" id="MobiDB-lite"/>
    </source>
</evidence>
<gene>
    <name evidence="2" type="ORF">AVDCRST_MAG20-588</name>
</gene>
<evidence type="ECO:0000313" key="2">
    <source>
        <dbReference type="EMBL" id="CAA9221229.1"/>
    </source>
</evidence>
<accession>A0A6J4HE55</accession>
<dbReference type="EMBL" id="CADCSY010000028">
    <property type="protein sequence ID" value="CAA9221229.1"/>
    <property type="molecule type" value="Genomic_DNA"/>
</dbReference>
<proteinExistence type="predicted"/>
<protein>
    <submittedName>
        <fullName evidence="2">Uncharacterized protein</fullName>
    </submittedName>
</protein>
<dbReference type="AlphaFoldDB" id="A0A6J4HE55"/>
<organism evidence="2">
    <name type="scientific">uncultured Acidimicrobiales bacterium</name>
    <dbReference type="NCBI Taxonomy" id="310071"/>
    <lineage>
        <taxon>Bacteria</taxon>
        <taxon>Bacillati</taxon>
        <taxon>Actinomycetota</taxon>
        <taxon>Acidimicrobiia</taxon>
        <taxon>Acidimicrobiales</taxon>
        <taxon>environmental samples</taxon>
    </lineage>
</organism>
<reference evidence="2" key="1">
    <citation type="submission" date="2020-02" db="EMBL/GenBank/DDBJ databases">
        <authorList>
            <person name="Meier V. D."/>
        </authorList>
    </citation>
    <scope>NUCLEOTIDE SEQUENCE</scope>
    <source>
        <strain evidence="2">AVDCRST_MAG20</strain>
    </source>
</reference>
<feature type="compositionally biased region" description="Low complexity" evidence="1">
    <location>
        <begin position="8"/>
        <end position="18"/>
    </location>
</feature>